<protein>
    <submittedName>
        <fullName evidence="4">S9 family peptidase</fullName>
    </submittedName>
</protein>
<keyword evidence="1" id="KW-0378">Hydrolase</keyword>
<proteinExistence type="predicted"/>
<dbReference type="Proteomes" id="UP000032568">
    <property type="component" value="Chromosome pTact"/>
</dbReference>
<feature type="domain" description="Peptidase S9 prolyl oligopeptidase catalytic" evidence="3">
    <location>
        <begin position="425"/>
        <end position="637"/>
    </location>
</feature>
<dbReference type="PANTHER" id="PTHR42776:SF27">
    <property type="entry name" value="DIPEPTIDYL PEPTIDASE FAMILY MEMBER 6"/>
    <property type="match status" value="1"/>
</dbReference>
<sequence>MRTLFFLIILLMNPAYLYAQSQQLPLEAYGKLANKSMMVISPNAQRMAYRDTSNNRDLMIVIDLKTKSLLTAIDASKVNPDNVYFIDNERLIFVVSDNKHLWGYSGRHDISMAFAYNLTSNEMHQLLIPGYGIHDGQTQLGKVIGISADKKYAYMPAYKSVGSYNLYKVNLERKKKPRLYRRGTADTIDFFLNENNEVIARERYNNKKDLHRVEALINDKWKEIFREETAYPTKTFSGVTPDRKSLVMISQDKEHGRWAYYTMSLADGKISGPIFSHKDKDVEHVLTDIKRVVHGVQYSGFTPSYEFFDETLNARMRGLKKVLPNNTFKITDHTPDWQSMVFYMDGELSSGDYVLYQNGALGKLAAARPEIPGQAVHPVTEYQFKARDGLTIPTLITSPLGTTAKSLPAIMLPHGGPESYDKLGFDWMTQYFASQGYLVIQPQFRGSKGFGPDHLLSGRGEWGRKMQDDLTDAVNHLADKGLIDKNRVCIVGASYGGYAALAGATFTPDLYKCVVAINGVSDVERMLRTEKRNYGKNHWVVSYWQDVISKGNVEEDHLEKISPINHIEKVKAPVLLIHGELDQTVPVTQSEDMFDELDAADKNVTFIELEEGDHNLSKGKNRLKALKAIDKFIKQHI</sequence>
<keyword evidence="2" id="KW-0732">Signal</keyword>
<name>A0AAF0C638_9GAMM</name>
<organism evidence="4 5">
    <name type="scientific">Thalassomonas actiniarum</name>
    <dbReference type="NCBI Taxonomy" id="485447"/>
    <lineage>
        <taxon>Bacteria</taxon>
        <taxon>Pseudomonadati</taxon>
        <taxon>Pseudomonadota</taxon>
        <taxon>Gammaproteobacteria</taxon>
        <taxon>Alteromonadales</taxon>
        <taxon>Colwelliaceae</taxon>
        <taxon>Thalassomonas</taxon>
    </lineage>
</organism>
<dbReference type="AlphaFoldDB" id="A0AAF0C638"/>
<reference evidence="4 5" key="1">
    <citation type="journal article" date="2015" name="Genome Announc.">
        <title>Draft Genome Sequences of Marine Isolates of Thalassomonas viridans and Thalassomonas actiniarum.</title>
        <authorList>
            <person name="Olonade I."/>
            <person name="van Zyl L.J."/>
            <person name="Trindade M."/>
        </authorList>
    </citation>
    <scope>NUCLEOTIDE SEQUENCE [LARGE SCALE GENOMIC DNA]</scope>
    <source>
        <strain evidence="4 5">A5K-106</strain>
    </source>
</reference>
<dbReference type="InterPro" id="IPR001375">
    <property type="entry name" value="Peptidase_S9_cat"/>
</dbReference>
<gene>
    <name evidence="4" type="ORF">SG35_031010</name>
</gene>
<feature type="signal peptide" evidence="2">
    <location>
        <begin position="1"/>
        <end position="19"/>
    </location>
</feature>
<dbReference type="PANTHER" id="PTHR42776">
    <property type="entry name" value="SERINE PEPTIDASE S9 FAMILY MEMBER"/>
    <property type="match status" value="1"/>
</dbReference>
<evidence type="ECO:0000256" key="2">
    <source>
        <dbReference type="SAM" id="SignalP"/>
    </source>
</evidence>
<dbReference type="InterPro" id="IPR029058">
    <property type="entry name" value="AB_hydrolase_fold"/>
</dbReference>
<dbReference type="Gene3D" id="3.40.50.1820">
    <property type="entry name" value="alpha/beta hydrolase"/>
    <property type="match status" value="1"/>
</dbReference>
<dbReference type="RefSeq" id="WP_053042796.1">
    <property type="nucleotide sequence ID" value="NZ_CP059736.1"/>
</dbReference>
<evidence type="ECO:0000313" key="4">
    <source>
        <dbReference type="EMBL" id="WDE02188.1"/>
    </source>
</evidence>
<dbReference type="EMBL" id="CP059736">
    <property type="protein sequence ID" value="WDE02188.1"/>
    <property type="molecule type" value="Genomic_DNA"/>
</dbReference>
<evidence type="ECO:0000256" key="1">
    <source>
        <dbReference type="ARBA" id="ARBA00022801"/>
    </source>
</evidence>
<keyword evidence="5" id="KW-1185">Reference proteome</keyword>
<dbReference type="GO" id="GO:0006508">
    <property type="term" value="P:proteolysis"/>
    <property type="evidence" value="ECO:0007669"/>
    <property type="project" value="InterPro"/>
</dbReference>
<dbReference type="SUPFAM" id="SSF53474">
    <property type="entry name" value="alpha/beta-Hydrolases"/>
    <property type="match status" value="1"/>
</dbReference>
<accession>A0AAF0C638</accession>
<dbReference type="KEGG" id="tact:SG35_031010"/>
<feature type="chain" id="PRO_5041913074" evidence="2">
    <location>
        <begin position="20"/>
        <end position="637"/>
    </location>
</feature>
<reference evidence="4 5" key="2">
    <citation type="journal article" date="2022" name="Mar. Drugs">
        <title>Bioassay-Guided Fractionation Leads to the Detection of Cholic Acid Generated by the Rare Thalassomonas sp.</title>
        <authorList>
            <person name="Pheiffer F."/>
            <person name="Schneider Y.K."/>
            <person name="Hansen E.H."/>
            <person name="Andersen J.H."/>
            <person name="Isaksson J."/>
            <person name="Busche T."/>
            <person name="R C."/>
            <person name="Kalinowski J."/>
            <person name="Zyl L.V."/>
            <person name="Trindade M."/>
        </authorList>
    </citation>
    <scope>NUCLEOTIDE SEQUENCE [LARGE SCALE GENOMIC DNA]</scope>
    <source>
        <strain evidence="4 5">A5K-106</strain>
    </source>
</reference>
<dbReference type="Pfam" id="PF00326">
    <property type="entry name" value="Peptidase_S9"/>
    <property type="match status" value="1"/>
</dbReference>
<evidence type="ECO:0000259" key="3">
    <source>
        <dbReference type="Pfam" id="PF00326"/>
    </source>
</evidence>
<evidence type="ECO:0000313" key="5">
    <source>
        <dbReference type="Proteomes" id="UP000032568"/>
    </source>
</evidence>
<dbReference type="SUPFAM" id="SSF69304">
    <property type="entry name" value="Tricorn protease N-terminal domain"/>
    <property type="match status" value="1"/>
</dbReference>
<dbReference type="GO" id="GO:0004252">
    <property type="term" value="F:serine-type endopeptidase activity"/>
    <property type="evidence" value="ECO:0007669"/>
    <property type="project" value="TreeGrafter"/>
</dbReference>